<evidence type="ECO:0000256" key="2">
    <source>
        <dbReference type="ARBA" id="ARBA00022727"/>
    </source>
</evidence>
<dbReference type="InterPro" id="IPR000850">
    <property type="entry name" value="Adenylat/UMP-CMP_kin"/>
</dbReference>
<dbReference type="GO" id="GO:0004017">
    <property type="term" value="F:AMP kinase activity"/>
    <property type="evidence" value="ECO:0007669"/>
    <property type="project" value="UniProtKB-UniRule"/>
</dbReference>
<dbReference type="GO" id="GO:0005524">
    <property type="term" value="F:ATP binding"/>
    <property type="evidence" value="ECO:0007669"/>
    <property type="project" value="UniProtKB-UniRule"/>
</dbReference>
<gene>
    <name evidence="5" type="primary">adk</name>
    <name evidence="8" type="ORF">COO91_03263</name>
</gene>
<reference evidence="8 9" key="1">
    <citation type="submission" date="2017-11" db="EMBL/GenBank/DDBJ databases">
        <title>Complete genome of a free-living desiccation-tolerant cyanobacterium and its photosynthetic adaptation to extreme terrestrial habitat.</title>
        <authorList>
            <person name="Shang J."/>
        </authorList>
    </citation>
    <scope>NUCLEOTIDE SEQUENCE [LARGE SCALE GENOMIC DNA]</scope>
    <source>
        <strain evidence="8 9">CCNUN1</strain>
    </source>
</reference>
<feature type="binding site" evidence="5">
    <location>
        <begin position="80"/>
        <end position="82"/>
    </location>
    <ligand>
        <name>AMP</name>
        <dbReference type="ChEBI" id="CHEBI:456215"/>
    </ligand>
</feature>
<feature type="binding site" evidence="5">
    <location>
        <position position="191"/>
    </location>
    <ligand>
        <name>ATP</name>
        <dbReference type="ChEBI" id="CHEBI:30616"/>
    </ligand>
</feature>
<dbReference type="Proteomes" id="UP000232003">
    <property type="component" value="Chromosome"/>
</dbReference>
<comment type="domain">
    <text evidence="5">Consists of three domains, a large central CORE domain and two small peripheral domains, NMPbind and LID, which undergo movements during catalysis. The LID domain closes over the site of phosphoryl transfer upon ATP binding. Assembling and dissambling the active center during each catalytic cycle provides an effective means to prevent ATP hydrolysis.</text>
</comment>
<dbReference type="InterPro" id="IPR027417">
    <property type="entry name" value="P-loop_NTPase"/>
</dbReference>
<organism evidence="8 9">
    <name type="scientific">Nostoc flagelliforme CCNUN1</name>
    <dbReference type="NCBI Taxonomy" id="2038116"/>
    <lineage>
        <taxon>Bacteria</taxon>
        <taxon>Bacillati</taxon>
        <taxon>Cyanobacteriota</taxon>
        <taxon>Cyanophyceae</taxon>
        <taxon>Nostocales</taxon>
        <taxon>Nostocaceae</taxon>
        <taxon>Nostoc</taxon>
    </lineage>
</organism>
<comment type="caution">
    <text evidence="5">Lacks conserved residue(s) required for the propagation of feature annotation.</text>
</comment>
<keyword evidence="1 5" id="KW-0808">Transferase</keyword>
<feature type="binding site" evidence="5">
    <location>
        <position position="31"/>
    </location>
    <ligand>
        <name>AMP</name>
        <dbReference type="ChEBI" id="CHEBI:456215"/>
    </ligand>
</feature>
<dbReference type="CDD" id="cd01428">
    <property type="entry name" value="ADK"/>
    <property type="match status" value="1"/>
</dbReference>
<keyword evidence="5 7" id="KW-0067">ATP-binding</keyword>
<keyword evidence="9" id="KW-1185">Reference proteome</keyword>
<comment type="subunit">
    <text evidence="5 7">Monomer.</text>
</comment>
<evidence type="ECO:0000256" key="5">
    <source>
        <dbReference type="HAMAP-Rule" id="MF_00235"/>
    </source>
</evidence>
<keyword evidence="3 5" id="KW-0547">Nucleotide-binding</keyword>
<feature type="binding site" evidence="5">
    <location>
        <begin position="10"/>
        <end position="15"/>
    </location>
    <ligand>
        <name>ATP</name>
        <dbReference type="ChEBI" id="CHEBI:30616"/>
    </ligand>
</feature>
<dbReference type="EC" id="2.7.4.3" evidence="5 7"/>
<evidence type="ECO:0000313" key="9">
    <source>
        <dbReference type="Proteomes" id="UP000232003"/>
    </source>
</evidence>
<keyword evidence="2 5" id="KW-0545">Nucleotide biosynthesis</keyword>
<protein>
    <recommendedName>
        <fullName evidence="5 7">Adenylate kinase</fullName>
        <shortName evidence="5">AK</shortName>
        <ecNumber evidence="5 7">2.7.4.3</ecNumber>
    </recommendedName>
    <alternativeName>
        <fullName evidence="5">ATP-AMP transphosphorylase</fullName>
    </alternativeName>
    <alternativeName>
        <fullName evidence="5">ATP:AMP phosphotransferase</fullName>
    </alternativeName>
    <alternativeName>
        <fullName evidence="5">Adenylate monophosphate kinase</fullName>
    </alternativeName>
</protein>
<dbReference type="SUPFAM" id="SSF52540">
    <property type="entry name" value="P-loop containing nucleoside triphosphate hydrolases"/>
    <property type="match status" value="1"/>
</dbReference>
<dbReference type="Gene3D" id="3.40.50.300">
    <property type="entry name" value="P-loop containing nucleotide triphosphate hydrolases"/>
    <property type="match status" value="1"/>
</dbReference>
<dbReference type="PRINTS" id="PR00094">
    <property type="entry name" value="ADENYLTKNASE"/>
</dbReference>
<evidence type="ECO:0000256" key="1">
    <source>
        <dbReference type="ARBA" id="ARBA00022679"/>
    </source>
</evidence>
<dbReference type="OrthoDB" id="9805030at2"/>
<accession>A0A2K8SPU5</accession>
<comment type="similarity">
    <text evidence="5 6">Belongs to the adenylate kinase family.</text>
</comment>
<dbReference type="AlphaFoldDB" id="A0A2K8SPU5"/>
<feature type="binding site" evidence="5">
    <location>
        <position position="36"/>
    </location>
    <ligand>
        <name>AMP</name>
        <dbReference type="ChEBI" id="CHEBI:456215"/>
    </ligand>
</feature>
<evidence type="ECO:0000313" key="8">
    <source>
        <dbReference type="EMBL" id="AUB37323.1"/>
    </source>
</evidence>
<keyword evidence="5" id="KW-0963">Cytoplasm</keyword>
<evidence type="ECO:0000256" key="7">
    <source>
        <dbReference type="RuleBase" id="RU003331"/>
    </source>
</evidence>
<sequence length="207" mass="23808">MRLVILGGSGSGKSTQAQRLCRYFDIPMISTGEILREAISSDSLLAELQWSETDPRTSLSVYASLSELGYHARPYMQKGELVPDEMIVELIRIRLRQPDINCDWVLEGYPRTAFQAEELDFLLDNLEQKLDWAIYLQVPEAVIVSRSLGRSLPDDQPEIVQRRVELFYDRTIPILEYYDHHRRLLTINGDQSPDMVQQNILTLLSVP</sequence>
<evidence type="ECO:0000256" key="4">
    <source>
        <dbReference type="ARBA" id="ARBA00022777"/>
    </source>
</evidence>
<proteinExistence type="inferred from homology"/>
<dbReference type="GO" id="GO:0044209">
    <property type="term" value="P:AMP salvage"/>
    <property type="evidence" value="ECO:0007669"/>
    <property type="project" value="UniProtKB-UniRule"/>
</dbReference>
<dbReference type="UniPathway" id="UPA00588">
    <property type="reaction ID" value="UER00649"/>
</dbReference>
<evidence type="ECO:0000256" key="6">
    <source>
        <dbReference type="RuleBase" id="RU003330"/>
    </source>
</evidence>
<keyword evidence="4 5" id="KW-0418">Kinase</keyword>
<feature type="binding site" evidence="5">
    <location>
        <position position="150"/>
    </location>
    <ligand>
        <name>ATP</name>
        <dbReference type="ChEBI" id="CHEBI:30616"/>
    </ligand>
</feature>
<dbReference type="GO" id="GO:0005737">
    <property type="term" value="C:cytoplasm"/>
    <property type="evidence" value="ECO:0007669"/>
    <property type="project" value="UniProtKB-SubCell"/>
</dbReference>
<feature type="binding site" evidence="5">
    <location>
        <begin position="108"/>
        <end position="111"/>
    </location>
    <ligand>
        <name>AMP</name>
        <dbReference type="ChEBI" id="CHEBI:456215"/>
    </ligand>
</feature>
<dbReference type="KEGG" id="nfl:COO91_03263"/>
<dbReference type="PANTHER" id="PTHR23359">
    <property type="entry name" value="NUCLEOTIDE KINASE"/>
    <property type="match status" value="1"/>
</dbReference>
<feature type="binding site" evidence="5">
    <location>
        <position position="163"/>
    </location>
    <ligand>
        <name>AMP</name>
        <dbReference type="ChEBI" id="CHEBI:456215"/>
    </ligand>
</feature>
<dbReference type="HAMAP" id="MF_00235">
    <property type="entry name" value="Adenylate_kinase_Adk"/>
    <property type="match status" value="1"/>
</dbReference>
<dbReference type="Pfam" id="PF00406">
    <property type="entry name" value="ADK"/>
    <property type="match status" value="2"/>
</dbReference>
<name>A0A2K8SPU5_9NOSO</name>
<feature type="binding site" evidence="5">
    <location>
        <position position="115"/>
    </location>
    <ligand>
        <name>AMP</name>
        <dbReference type="ChEBI" id="CHEBI:456215"/>
    </ligand>
</feature>
<dbReference type="EMBL" id="CP024785">
    <property type="protein sequence ID" value="AUB37323.1"/>
    <property type="molecule type" value="Genomic_DNA"/>
</dbReference>
<comment type="pathway">
    <text evidence="5">Purine metabolism; AMP biosynthesis via salvage pathway; AMP from ADP: step 1/1.</text>
</comment>
<comment type="catalytic activity">
    <reaction evidence="5 7">
        <text>AMP + ATP = 2 ADP</text>
        <dbReference type="Rhea" id="RHEA:12973"/>
        <dbReference type="ChEBI" id="CHEBI:30616"/>
        <dbReference type="ChEBI" id="CHEBI:456215"/>
        <dbReference type="ChEBI" id="CHEBI:456216"/>
        <dbReference type="EC" id="2.7.4.3"/>
    </reaction>
</comment>
<evidence type="ECO:0000256" key="3">
    <source>
        <dbReference type="ARBA" id="ARBA00022741"/>
    </source>
</evidence>
<comment type="subcellular location">
    <subcellularLocation>
        <location evidence="5 7">Cytoplasm</location>
    </subcellularLocation>
</comment>
<comment type="function">
    <text evidence="5">Catalyzes the reversible transfer of the terminal phosphate group between ATP and AMP. Plays an important role in cellular energy homeostasis and in adenine nucleotide metabolism.</text>
</comment>
<dbReference type="RefSeq" id="WP_100898991.1">
    <property type="nucleotide sequence ID" value="NZ_CAWNNC010000001.1"/>
</dbReference>